<feature type="transmembrane region" description="Helical" evidence="1">
    <location>
        <begin position="162"/>
        <end position="186"/>
    </location>
</feature>
<comment type="caution">
    <text evidence="2">The sequence shown here is derived from an EMBL/GenBank/DDBJ whole genome shotgun (WGS) entry which is preliminary data.</text>
</comment>
<gene>
    <name evidence="2" type="ORF">PVAND_013225</name>
</gene>
<dbReference type="AlphaFoldDB" id="A0A9J6CNV1"/>
<accession>A0A9J6CNV1</accession>
<proteinExistence type="predicted"/>
<feature type="transmembrane region" description="Helical" evidence="1">
    <location>
        <begin position="138"/>
        <end position="156"/>
    </location>
</feature>
<feature type="transmembrane region" description="Helical" evidence="1">
    <location>
        <begin position="38"/>
        <end position="59"/>
    </location>
</feature>
<reference evidence="2" key="1">
    <citation type="submission" date="2021-03" db="EMBL/GenBank/DDBJ databases">
        <title>Chromosome level genome of the anhydrobiotic midge Polypedilum vanderplanki.</title>
        <authorList>
            <person name="Yoshida Y."/>
            <person name="Kikawada T."/>
            <person name="Gusev O."/>
        </authorList>
    </citation>
    <scope>NUCLEOTIDE SEQUENCE</scope>
    <source>
        <strain evidence="2">NIAS01</strain>
        <tissue evidence="2">Whole body or cell culture</tissue>
    </source>
</reference>
<name>A0A9J6CNV1_POLVA</name>
<dbReference type="Proteomes" id="UP001107558">
    <property type="component" value="Chromosome 1"/>
</dbReference>
<evidence type="ECO:0000313" key="2">
    <source>
        <dbReference type="EMBL" id="KAG5683970.1"/>
    </source>
</evidence>
<feature type="transmembrane region" description="Helical" evidence="1">
    <location>
        <begin position="271"/>
        <end position="293"/>
    </location>
</feature>
<feature type="transmembrane region" description="Helical" evidence="1">
    <location>
        <begin position="79"/>
        <end position="101"/>
    </location>
</feature>
<dbReference type="EMBL" id="JADBJN010000001">
    <property type="protein sequence ID" value="KAG5683970.1"/>
    <property type="molecule type" value="Genomic_DNA"/>
</dbReference>
<protein>
    <submittedName>
        <fullName evidence="2">Uncharacterized protein</fullName>
    </submittedName>
</protein>
<keyword evidence="1" id="KW-0472">Membrane</keyword>
<feature type="transmembrane region" description="Helical" evidence="1">
    <location>
        <begin position="240"/>
        <end position="259"/>
    </location>
</feature>
<organism evidence="2 3">
    <name type="scientific">Polypedilum vanderplanki</name>
    <name type="common">Sleeping chironomid midge</name>
    <dbReference type="NCBI Taxonomy" id="319348"/>
    <lineage>
        <taxon>Eukaryota</taxon>
        <taxon>Metazoa</taxon>
        <taxon>Ecdysozoa</taxon>
        <taxon>Arthropoda</taxon>
        <taxon>Hexapoda</taxon>
        <taxon>Insecta</taxon>
        <taxon>Pterygota</taxon>
        <taxon>Neoptera</taxon>
        <taxon>Endopterygota</taxon>
        <taxon>Diptera</taxon>
        <taxon>Nematocera</taxon>
        <taxon>Chironomoidea</taxon>
        <taxon>Chironomidae</taxon>
        <taxon>Chironominae</taxon>
        <taxon>Polypedilum</taxon>
        <taxon>Polypedilum</taxon>
    </lineage>
</organism>
<evidence type="ECO:0000256" key="1">
    <source>
        <dbReference type="SAM" id="Phobius"/>
    </source>
</evidence>
<keyword evidence="1" id="KW-0812">Transmembrane</keyword>
<sequence length="342" mass="41008">MLTKSKWFKILFIKIYNFSGIFAIKIQKNELKTSKLQAVWNCLKFIFVGIAITMTIISYEFSEEIFSIEVTELPYTSLFSRIIVRVDTHVFTFTGFAIIFLQAFKCKAITEFIDRITKNDPLDLLFADKYKIQSLKNLIYQLIILASVIIFEILTFTRNDRFWSMLINFVFCYYYVPAIGLMNFFYNFKIFLVTNLQQIRKNLERCLIKNEQNIIGDNLYEIMKVAEILKKFHEIFEDQLNILLIFNTTQATIMTYNFVQNIPLNYDAKFNITYFIYCIPYFFFLRAYIGNLAEEFLNERKRLIEIICEKYFQAKESDKILVNFYSNMYKLENFKLFEEETF</sequence>
<keyword evidence="3" id="KW-1185">Reference proteome</keyword>
<evidence type="ECO:0000313" key="3">
    <source>
        <dbReference type="Proteomes" id="UP001107558"/>
    </source>
</evidence>
<keyword evidence="1" id="KW-1133">Transmembrane helix</keyword>